<evidence type="ECO:0000256" key="5">
    <source>
        <dbReference type="ARBA" id="ARBA00022679"/>
    </source>
</evidence>
<evidence type="ECO:0000256" key="3">
    <source>
        <dbReference type="ARBA" id="ARBA00021035"/>
    </source>
</evidence>
<dbReference type="CDD" id="cd00140">
    <property type="entry name" value="beta_clamp"/>
    <property type="match status" value="1"/>
</dbReference>
<keyword evidence="9" id="KW-0238">DNA-binding</keyword>
<comment type="subcellular location">
    <subcellularLocation>
        <location evidence="1">Cytoplasm</location>
    </subcellularLocation>
</comment>
<accession>A0A5J6WD05</accession>
<keyword evidence="16" id="KW-1185">Reference proteome</keyword>
<dbReference type="GO" id="GO:0009360">
    <property type="term" value="C:DNA polymerase III complex"/>
    <property type="evidence" value="ECO:0007669"/>
    <property type="project" value="InterPro"/>
</dbReference>
<keyword evidence="4" id="KW-0963">Cytoplasm</keyword>
<dbReference type="PANTHER" id="PTHR30478">
    <property type="entry name" value="DNA POLYMERASE III SUBUNIT BETA"/>
    <property type="match status" value="1"/>
</dbReference>
<evidence type="ECO:0000259" key="14">
    <source>
        <dbReference type="Pfam" id="PF02768"/>
    </source>
</evidence>
<dbReference type="SUPFAM" id="SSF55979">
    <property type="entry name" value="DNA clamp"/>
    <property type="match status" value="3"/>
</dbReference>
<dbReference type="PANTHER" id="PTHR30478:SF0">
    <property type="entry name" value="BETA SLIDING CLAMP"/>
    <property type="match status" value="1"/>
</dbReference>
<dbReference type="RefSeq" id="WP_151552171.1">
    <property type="nucleotide sequence ID" value="NZ_CP044535.1"/>
</dbReference>
<evidence type="ECO:0000259" key="13">
    <source>
        <dbReference type="Pfam" id="PF02767"/>
    </source>
</evidence>
<dbReference type="InterPro" id="IPR022637">
    <property type="entry name" value="DNA_polIII_beta_cen"/>
</dbReference>
<reference evidence="16" key="1">
    <citation type="submission" date="2019-10" db="EMBL/GenBank/DDBJ databases">
        <title>Borrelia maritima sp. nov., a novel species of the Borrelia burgdorferi sensu lato complex, occupies a basal position to North American species.</title>
        <authorList>
            <person name="Margos G."/>
            <person name="Fedorova N."/>
            <person name="Becker N.S."/>
            <person name="Kleinjan J.E."/>
            <person name="Marosevic D."/>
            <person name="Krebs S."/>
            <person name="Hui L."/>
            <person name="Fingerle V."/>
            <person name="Lane R.S."/>
        </authorList>
    </citation>
    <scope>NUCLEOTIDE SEQUENCE [LARGE SCALE GENOMIC DNA]</scope>
    <source>
        <strain evidence="16">CA690</strain>
    </source>
</reference>
<evidence type="ECO:0000313" key="15">
    <source>
        <dbReference type="EMBL" id="QFI14557.1"/>
    </source>
</evidence>
<dbReference type="Proteomes" id="UP000326393">
    <property type="component" value="Chromosome"/>
</dbReference>
<keyword evidence="5 15" id="KW-0808">Transferase</keyword>
<dbReference type="GO" id="GO:0003677">
    <property type="term" value="F:DNA binding"/>
    <property type="evidence" value="ECO:0007669"/>
    <property type="project" value="UniProtKB-KW"/>
</dbReference>
<evidence type="ECO:0000256" key="11">
    <source>
        <dbReference type="ARBA" id="ARBA00033276"/>
    </source>
</evidence>
<dbReference type="InterPro" id="IPR022635">
    <property type="entry name" value="DNA_polIII_beta_C"/>
</dbReference>
<gene>
    <name evidence="15" type="ORF">DB723_02170</name>
</gene>
<dbReference type="EMBL" id="CP044535">
    <property type="protein sequence ID" value="QFI14557.1"/>
    <property type="molecule type" value="Genomic_DNA"/>
</dbReference>
<dbReference type="GO" id="GO:0005737">
    <property type="term" value="C:cytoplasm"/>
    <property type="evidence" value="ECO:0007669"/>
    <property type="project" value="UniProtKB-SubCell"/>
</dbReference>
<evidence type="ECO:0000259" key="12">
    <source>
        <dbReference type="Pfam" id="PF00712"/>
    </source>
</evidence>
<name>A0A5J6WD05_9SPIR</name>
<feature type="domain" description="DNA polymerase III beta sliding clamp C-terminal" evidence="14">
    <location>
        <begin position="263"/>
        <end position="384"/>
    </location>
</feature>
<evidence type="ECO:0000313" key="16">
    <source>
        <dbReference type="Proteomes" id="UP000326393"/>
    </source>
</evidence>
<dbReference type="SMART" id="SM00480">
    <property type="entry name" value="POL3Bc"/>
    <property type="match status" value="1"/>
</dbReference>
<proteinExistence type="inferred from homology"/>
<comment type="similarity">
    <text evidence="2">Belongs to the beta sliding clamp family.</text>
</comment>
<protein>
    <recommendedName>
        <fullName evidence="3">Beta sliding clamp</fullName>
    </recommendedName>
    <alternativeName>
        <fullName evidence="11">Beta-clamp processivity factor</fullName>
    </alternativeName>
    <alternativeName>
        <fullName evidence="10">DNA polymerase III beta sliding clamp subunit</fullName>
    </alternativeName>
</protein>
<dbReference type="OrthoDB" id="8421503at2"/>
<dbReference type="NCBIfam" id="TIGR00663">
    <property type="entry name" value="dnan"/>
    <property type="match status" value="1"/>
</dbReference>
<dbReference type="AlphaFoldDB" id="A0A5J6WD05"/>
<evidence type="ECO:0000256" key="2">
    <source>
        <dbReference type="ARBA" id="ARBA00010752"/>
    </source>
</evidence>
<dbReference type="InterPro" id="IPR001001">
    <property type="entry name" value="DNA_polIII_beta"/>
</dbReference>
<reference evidence="15 16" key="2">
    <citation type="journal article" date="2020" name="Int. J. Syst. Evol. Microbiol.">
        <title>Borrelia maritima sp. nov., a novel species of the Borrelia burgdorferi sensu lato complex, occupying a basal position to North American species.</title>
        <authorList>
            <person name="Margos G."/>
            <person name="Fedorova N."/>
            <person name="Becker N.S."/>
            <person name="Kleinjan J.E."/>
            <person name="Marosevic D."/>
            <person name="Krebs S."/>
            <person name="Hui L."/>
            <person name="Fingerle V."/>
            <person name="Lane R.S."/>
        </authorList>
    </citation>
    <scope>NUCLEOTIDE SEQUENCE [LARGE SCALE GENOMIC DNA]</scope>
    <source>
        <strain evidence="15 16">CA690</strain>
    </source>
</reference>
<evidence type="ECO:0000256" key="7">
    <source>
        <dbReference type="ARBA" id="ARBA00022705"/>
    </source>
</evidence>
<dbReference type="KEGG" id="bmat:DB723_02170"/>
<dbReference type="Gene3D" id="3.10.150.10">
    <property type="entry name" value="DNA Polymerase III, subunit A, domain 2"/>
    <property type="match status" value="1"/>
</dbReference>
<feature type="domain" description="DNA polymerase III beta sliding clamp central" evidence="13">
    <location>
        <begin position="148"/>
        <end position="261"/>
    </location>
</feature>
<dbReference type="GO" id="GO:0003887">
    <property type="term" value="F:DNA-directed DNA polymerase activity"/>
    <property type="evidence" value="ECO:0007669"/>
    <property type="project" value="UniProtKB-KW"/>
</dbReference>
<evidence type="ECO:0000256" key="1">
    <source>
        <dbReference type="ARBA" id="ARBA00004496"/>
    </source>
</evidence>
<keyword evidence="6 15" id="KW-0548">Nucleotidyltransferase</keyword>
<dbReference type="Pfam" id="PF00712">
    <property type="entry name" value="DNA_pol3_beta"/>
    <property type="match status" value="1"/>
</dbReference>
<organism evidence="15 16">
    <name type="scientific">Borrelia maritima</name>
    <dbReference type="NCBI Taxonomy" id="2761123"/>
    <lineage>
        <taxon>Bacteria</taxon>
        <taxon>Pseudomonadati</taxon>
        <taxon>Spirochaetota</taxon>
        <taxon>Spirochaetia</taxon>
        <taxon>Spirochaetales</taxon>
        <taxon>Borreliaceae</taxon>
        <taxon>Borrelia</taxon>
    </lineage>
</organism>
<evidence type="ECO:0000256" key="9">
    <source>
        <dbReference type="ARBA" id="ARBA00023125"/>
    </source>
</evidence>
<sequence length="387" mass="44959">MINNTFFICETNQIINEIEKAKGIILNRNMNDIWSAVLIEVKRSALIIKSTDRNIFFESIIPIFSETDFKVLINASNFYDALKAFSFYKKIKIAFNKNKSKLEIMEELKDEDKEKEHEDHLKEPTFSSEEIENYNYDLVNEDYIFEIEVKQKSLKKIINRIAFSAHIDESKNVLNGVYFTKDENSKLLLVSTNGHRMSIFRTEVTVEKDANFIVPVKIFNFLKHLMSGEGIVKIKFSDKKFYVEFDNYKIACSLINGNYPDYRSIIPKEQKNKSLVSVGILKDRLSRVNLYVDKSRKLVLTFSELQLKLLGEDLITGRKGEFFIKSPNYLYDGEDEVMAINISYFVEAIGVFETSKIEIQFNSGNVLKLSEPENFNFMHLIMPMSLG</sequence>
<evidence type="ECO:0000256" key="10">
    <source>
        <dbReference type="ARBA" id="ARBA00030988"/>
    </source>
</evidence>
<dbReference type="Pfam" id="PF02767">
    <property type="entry name" value="DNA_pol3_beta_2"/>
    <property type="match status" value="1"/>
</dbReference>
<feature type="domain" description="DNA polymerase III beta sliding clamp N-terminal" evidence="12">
    <location>
        <begin position="6"/>
        <end position="134"/>
    </location>
</feature>
<dbReference type="InterPro" id="IPR022634">
    <property type="entry name" value="DNA_polIII_beta_N"/>
</dbReference>
<evidence type="ECO:0000256" key="8">
    <source>
        <dbReference type="ARBA" id="ARBA00022932"/>
    </source>
</evidence>
<dbReference type="InterPro" id="IPR046938">
    <property type="entry name" value="DNA_clamp_sf"/>
</dbReference>
<keyword evidence="8" id="KW-0239">DNA-directed DNA polymerase</keyword>
<dbReference type="GO" id="GO:0008408">
    <property type="term" value="F:3'-5' exonuclease activity"/>
    <property type="evidence" value="ECO:0007669"/>
    <property type="project" value="InterPro"/>
</dbReference>
<dbReference type="Gene3D" id="3.70.10.10">
    <property type="match status" value="1"/>
</dbReference>
<dbReference type="Pfam" id="PF02768">
    <property type="entry name" value="DNA_pol3_beta_3"/>
    <property type="match status" value="1"/>
</dbReference>
<evidence type="ECO:0000256" key="6">
    <source>
        <dbReference type="ARBA" id="ARBA00022695"/>
    </source>
</evidence>
<keyword evidence="7" id="KW-0235">DNA replication</keyword>
<dbReference type="GO" id="GO:0006271">
    <property type="term" value="P:DNA strand elongation involved in DNA replication"/>
    <property type="evidence" value="ECO:0007669"/>
    <property type="project" value="TreeGrafter"/>
</dbReference>
<evidence type="ECO:0000256" key="4">
    <source>
        <dbReference type="ARBA" id="ARBA00022490"/>
    </source>
</evidence>